<organism evidence="2 3">
    <name type="scientific">Paraoerskovia sediminicola</name>
    <dbReference type="NCBI Taxonomy" id="1138587"/>
    <lineage>
        <taxon>Bacteria</taxon>
        <taxon>Bacillati</taxon>
        <taxon>Actinomycetota</taxon>
        <taxon>Actinomycetes</taxon>
        <taxon>Micrococcales</taxon>
        <taxon>Cellulomonadaceae</taxon>
        <taxon>Paraoerskovia</taxon>
    </lineage>
</organism>
<dbReference type="Proteomes" id="UP001321475">
    <property type="component" value="Chromosome"/>
</dbReference>
<keyword evidence="3" id="KW-1185">Reference proteome</keyword>
<evidence type="ECO:0000256" key="1">
    <source>
        <dbReference type="SAM" id="MobiDB-lite"/>
    </source>
</evidence>
<proteinExistence type="predicted"/>
<dbReference type="RefSeq" id="WP_286218138.1">
    <property type="nucleotide sequence ID" value="NZ_AP027729.1"/>
</dbReference>
<feature type="region of interest" description="Disordered" evidence="1">
    <location>
        <begin position="63"/>
        <end position="86"/>
    </location>
</feature>
<evidence type="ECO:0000313" key="3">
    <source>
        <dbReference type="Proteomes" id="UP001321475"/>
    </source>
</evidence>
<gene>
    <name evidence="2" type="ORF">GCM10025865_01080</name>
</gene>
<dbReference type="EMBL" id="AP027729">
    <property type="protein sequence ID" value="BDZ40809.1"/>
    <property type="molecule type" value="Genomic_DNA"/>
</dbReference>
<sequence length="127" mass="13704">MKANGYGADLELTDDAVVIHPGKIAARVVGTKRIAVPLADITDIDYRPARALVNGQIKVKTATNPKSQAMQDYGNRGPIPPDGTKELSAYTRQGIITAESLVVHWRKKDQAAFEALHQAIEGARQTA</sequence>
<name>A0ABM8FYI8_9CELL</name>
<reference evidence="3" key="1">
    <citation type="journal article" date="2019" name="Int. J. Syst. Evol. Microbiol.">
        <title>The Global Catalogue of Microorganisms (GCM) 10K type strain sequencing project: providing services to taxonomists for standard genome sequencing and annotation.</title>
        <authorList>
            <consortium name="The Broad Institute Genomics Platform"/>
            <consortium name="The Broad Institute Genome Sequencing Center for Infectious Disease"/>
            <person name="Wu L."/>
            <person name="Ma J."/>
        </authorList>
    </citation>
    <scope>NUCLEOTIDE SEQUENCE [LARGE SCALE GENOMIC DNA]</scope>
    <source>
        <strain evidence="3">NBRC 108565</strain>
    </source>
</reference>
<protein>
    <submittedName>
        <fullName evidence="2">Uncharacterized protein</fullName>
    </submittedName>
</protein>
<accession>A0ABM8FYI8</accession>
<evidence type="ECO:0000313" key="2">
    <source>
        <dbReference type="EMBL" id="BDZ40809.1"/>
    </source>
</evidence>